<gene>
    <name evidence="7" type="ORF">H2201_006474</name>
</gene>
<evidence type="ECO:0000256" key="4">
    <source>
        <dbReference type="RuleBase" id="RU003719"/>
    </source>
</evidence>
<sequence>MASSRIDSPQETERTTGTATFAKRPNIYLLEVFPPKAVSYCQTLFNTVLPTDPEIHNWRENAHSILVRELIISADDIARAPKLRAIGKQGTGIDIIDQDACAQRGIPILNTPGVNAQSVAELVLTLTMAVARQLRTISVNQALGKEVRKDHCCGTTMIGKSIGILGMGNIGTAVARIFQGAFNSPVYAYDPFAPADAWADVPHTRVSKIEDLLPHVDVLTLHVPLNRKTRDMISMSQFEAMRPNAILINVARGGIVNEDDLITALNKGLIWGAGLDCHVEEPPTEKRYKALWETGKVISTPHIGATTAQTQVQTATEAMAHVFKFLTAA</sequence>
<evidence type="ECO:0000313" key="8">
    <source>
        <dbReference type="Proteomes" id="UP001172684"/>
    </source>
</evidence>
<evidence type="ECO:0000313" key="7">
    <source>
        <dbReference type="EMBL" id="KAJ9661443.1"/>
    </source>
</evidence>
<dbReference type="PROSITE" id="PS00065">
    <property type="entry name" value="D_2_HYDROXYACID_DH_1"/>
    <property type="match status" value="1"/>
</dbReference>
<evidence type="ECO:0000256" key="1">
    <source>
        <dbReference type="ARBA" id="ARBA00005854"/>
    </source>
</evidence>
<comment type="similarity">
    <text evidence="1 4">Belongs to the D-isomer specific 2-hydroxyacid dehydrogenase family.</text>
</comment>
<feature type="domain" description="D-isomer specific 2-hydroxyacid dehydrogenase NAD-binding" evidence="6">
    <location>
        <begin position="125"/>
        <end position="304"/>
    </location>
</feature>
<dbReference type="PANTHER" id="PTHR43761">
    <property type="entry name" value="D-ISOMER SPECIFIC 2-HYDROXYACID DEHYDROGENASE FAMILY PROTEIN (AFU_ORTHOLOGUE AFUA_1G13630)"/>
    <property type="match status" value="1"/>
</dbReference>
<name>A0ABQ9NPZ5_9PEZI</name>
<protein>
    <recommendedName>
        <fullName evidence="9">D-3-phosphoglycerate dehydrogenase</fullName>
    </recommendedName>
</protein>
<dbReference type="Proteomes" id="UP001172684">
    <property type="component" value="Unassembled WGS sequence"/>
</dbReference>
<evidence type="ECO:0008006" key="9">
    <source>
        <dbReference type="Google" id="ProtNLM"/>
    </source>
</evidence>
<organism evidence="7 8">
    <name type="scientific">Coniosporium apollinis</name>
    <dbReference type="NCBI Taxonomy" id="61459"/>
    <lineage>
        <taxon>Eukaryota</taxon>
        <taxon>Fungi</taxon>
        <taxon>Dikarya</taxon>
        <taxon>Ascomycota</taxon>
        <taxon>Pezizomycotina</taxon>
        <taxon>Dothideomycetes</taxon>
        <taxon>Dothideomycetes incertae sedis</taxon>
        <taxon>Coniosporium</taxon>
    </lineage>
</organism>
<keyword evidence="3" id="KW-0520">NAD</keyword>
<dbReference type="SUPFAM" id="SSF52283">
    <property type="entry name" value="Formate/glycerate dehydrogenase catalytic domain-like"/>
    <property type="match status" value="1"/>
</dbReference>
<evidence type="ECO:0000256" key="2">
    <source>
        <dbReference type="ARBA" id="ARBA00023002"/>
    </source>
</evidence>
<keyword evidence="8" id="KW-1185">Reference proteome</keyword>
<accession>A0ABQ9NPZ5</accession>
<dbReference type="Pfam" id="PF02826">
    <property type="entry name" value="2-Hacid_dh_C"/>
    <property type="match status" value="1"/>
</dbReference>
<dbReference type="PANTHER" id="PTHR43761:SF1">
    <property type="entry name" value="D-ISOMER SPECIFIC 2-HYDROXYACID DEHYDROGENASE CATALYTIC DOMAIN-CONTAINING PROTEIN-RELATED"/>
    <property type="match status" value="1"/>
</dbReference>
<evidence type="ECO:0000259" key="5">
    <source>
        <dbReference type="Pfam" id="PF00389"/>
    </source>
</evidence>
<dbReference type="EMBL" id="JAPDRL010000057">
    <property type="protein sequence ID" value="KAJ9661443.1"/>
    <property type="molecule type" value="Genomic_DNA"/>
</dbReference>
<feature type="domain" description="D-isomer specific 2-hydroxyacid dehydrogenase catalytic" evidence="5">
    <location>
        <begin position="40"/>
        <end position="327"/>
    </location>
</feature>
<dbReference type="Pfam" id="PF00389">
    <property type="entry name" value="2-Hacid_dh"/>
    <property type="match status" value="1"/>
</dbReference>
<evidence type="ECO:0000259" key="6">
    <source>
        <dbReference type="Pfam" id="PF02826"/>
    </source>
</evidence>
<proteinExistence type="inferred from homology"/>
<evidence type="ECO:0000256" key="3">
    <source>
        <dbReference type="ARBA" id="ARBA00023027"/>
    </source>
</evidence>
<reference evidence="7" key="1">
    <citation type="submission" date="2022-10" db="EMBL/GenBank/DDBJ databases">
        <title>Culturing micro-colonial fungi from biological soil crusts in the Mojave desert and describing Neophaeococcomyces mojavensis, and introducing the new genera and species Taxawa tesnikishii.</title>
        <authorList>
            <person name="Kurbessoian T."/>
            <person name="Stajich J.E."/>
        </authorList>
    </citation>
    <scope>NUCLEOTIDE SEQUENCE</scope>
    <source>
        <strain evidence="7">TK_1</strain>
    </source>
</reference>
<dbReference type="InterPro" id="IPR036291">
    <property type="entry name" value="NAD(P)-bd_dom_sf"/>
</dbReference>
<dbReference type="InterPro" id="IPR029752">
    <property type="entry name" value="D-isomer_DH_CS1"/>
</dbReference>
<dbReference type="InterPro" id="IPR006140">
    <property type="entry name" value="D-isomer_DH_NAD-bd"/>
</dbReference>
<dbReference type="InterPro" id="IPR006139">
    <property type="entry name" value="D-isomer_2_OHA_DH_cat_dom"/>
</dbReference>
<dbReference type="PROSITE" id="PS00671">
    <property type="entry name" value="D_2_HYDROXYACID_DH_3"/>
    <property type="match status" value="1"/>
</dbReference>
<dbReference type="InterPro" id="IPR029753">
    <property type="entry name" value="D-isomer_DH_CS"/>
</dbReference>
<dbReference type="SUPFAM" id="SSF51735">
    <property type="entry name" value="NAD(P)-binding Rossmann-fold domains"/>
    <property type="match status" value="1"/>
</dbReference>
<comment type="caution">
    <text evidence="7">The sequence shown here is derived from an EMBL/GenBank/DDBJ whole genome shotgun (WGS) entry which is preliminary data.</text>
</comment>
<dbReference type="Gene3D" id="3.40.50.720">
    <property type="entry name" value="NAD(P)-binding Rossmann-like Domain"/>
    <property type="match status" value="2"/>
</dbReference>
<dbReference type="InterPro" id="IPR050418">
    <property type="entry name" value="D-iso_2-hydroxyacid_DH_PdxB"/>
</dbReference>
<keyword evidence="2 4" id="KW-0560">Oxidoreductase</keyword>